<name>A0A450W0J0_9GAMM</name>
<evidence type="ECO:0000313" key="4">
    <source>
        <dbReference type="EMBL" id="VFK10522.1"/>
    </source>
</evidence>
<dbReference type="EMBL" id="CAADFJ010000526">
    <property type="protein sequence ID" value="VFK08586.1"/>
    <property type="molecule type" value="Genomic_DNA"/>
</dbReference>
<dbReference type="AlphaFoldDB" id="A0A450W0J0"/>
<proteinExistence type="predicted"/>
<gene>
    <name evidence="1" type="ORF">BECKH772A_GA0070896_107421</name>
    <name evidence="2" type="ORF">BECKH772C_GA0070978_105262</name>
    <name evidence="3" type="ORF">BECKH772C_GA0070978_106382</name>
    <name evidence="4" type="ORF">BECKH772C_GA0070978_107161</name>
</gene>
<evidence type="ECO:0000313" key="2">
    <source>
        <dbReference type="EMBL" id="VFK08586.1"/>
    </source>
</evidence>
<sequence length="84" mass="9472">MCIQLINNNYYLVFRRVSCNGGANVSDKIPFRAGIAYRWTDEFSCCHFEISYQRLCTISLVYSNSCASGLPASIERVGYIRSSA</sequence>
<dbReference type="EMBL" id="CAADFG010000742">
    <property type="protein sequence ID" value="VFK07507.1"/>
    <property type="molecule type" value="Genomic_DNA"/>
</dbReference>
<evidence type="ECO:0000313" key="3">
    <source>
        <dbReference type="EMBL" id="VFK09762.1"/>
    </source>
</evidence>
<protein>
    <submittedName>
        <fullName evidence="4">Uncharacterized protein</fullName>
    </submittedName>
</protein>
<organism evidence="4">
    <name type="scientific">Candidatus Kentrum eta</name>
    <dbReference type="NCBI Taxonomy" id="2126337"/>
    <lineage>
        <taxon>Bacteria</taxon>
        <taxon>Pseudomonadati</taxon>
        <taxon>Pseudomonadota</taxon>
        <taxon>Gammaproteobacteria</taxon>
        <taxon>Candidatus Kentrum</taxon>
    </lineage>
</organism>
<accession>A0A450W0J0</accession>
<dbReference type="EMBL" id="CAADFJ010000638">
    <property type="protein sequence ID" value="VFK09762.1"/>
    <property type="molecule type" value="Genomic_DNA"/>
</dbReference>
<reference evidence="4" key="1">
    <citation type="submission" date="2019-02" db="EMBL/GenBank/DDBJ databases">
        <authorList>
            <person name="Gruber-Vodicka R. H."/>
            <person name="Seah K. B. B."/>
        </authorList>
    </citation>
    <scope>NUCLEOTIDE SEQUENCE</scope>
    <source>
        <strain evidence="4">BECK_SA2B12</strain>
        <strain evidence="1">BECK_SA2B15</strain>
    </source>
</reference>
<dbReference type="EMBL" id="CAADFJ010000716">
    <property type="protein sequence ID" value="VFK10522.1"/>
    <property type="molecule type" value="Genomic_DNA"/>
</dbReference>
<evidence type="ECO:0000313" key="1">
    <source>
        <dbReference type="EMBL" id="VFK07507.1"/>
    </source>
</evidence>